<dbReference type="EMBL" id="MU274928">
    <property type="protein sequence ID" value="KAI0085772.1"/>
    <property type="molecule type" value="Genomic_DNA"/>
</dbReference>
<keyword evidence="2" id="KW-1185">Reference proteome</keyword>
<evidence type="ECO:0000313" key="1">
    <source>
        <dbReference type="EMBL" id="KAI0085772.1"/>
    </source>
</evidence>
<proteinExistence type="predicted"/>
<dbReference type="Proteomes" id="UP001055072">
    <property type="component" value="Unassembled WGS sequence"/>
</dbReference>
<comment type="caution">
    <text evidence="1">The sequence shown here is derived from an EMBL/GenBank/DDBJ whole genome shotgun (WGS) entry which is preliminary data.</text>
</comment>
<evidence type="ECO:0000313" key="2">
    <source>
        <dbReference type="Proteomes" id="UP001055072"/>
    </source>
</evidence>
<gene>
    <name evidence="1" type="ORF">BDY19DRAFT_908767</name>
</gene>
<protein>
    <submittedName>
        <fullName evidence="1">Uncharacterized protein</fullName>
    </submittedName>
</protein>
<organism evidence="1 2">
    <name type="scientific">Irpex rosettiformis</name>
    <dbReference type="NCBI Taxonomy" id="378272"/>
    <lineage>
        <taxon>Eukaryota</taxon>
        <taxon>Fungi</taxon>
        <taxon>Dikarya</taxon>
        <taxon>Basidiomycota</taxon>
        <taxon>Agaricomycotina</taxon>
        <taxon>Agaricomycetes</taxon>
        <taxon>Polyporales</taxon>
        <taxon>Irpicaceae</taxon>
        <taxon>Irpex</taxon>
    </lineage>
</organism>
<name>A0ACB8TUS2_9APHY</name>
<accession>A0ACB8TUS2</accession>
<sequence>MTMLVFAFEDPETLELWATAYRHDADISFTSILFVPMLSSPVVGPALQSTKLKSIYHVQYGTDYDPERVQGQEQMLKKMRFDGDLAHQTPFTLTDYFPAPSSPEDLHETFNKFNSSALGLATRPIDVIADNTLLRTSLEKSLPYLQAAVCLDFEQGGTHARRVLVQASATLCLSTLYTATAYPITFRIHDRRSLTAVKSGYTAVYRDIATGPGTIDHKVYKRFLICDYADLGVRSKYRCFQVAVDSRHLQDVTDHKSRMIQSQAWGPLEICHKRQDYRSRMINVSMAMVKGAHQKFWCFSAFPSQTFGSEPAATSREHFHHAVSVENFSEVVPLDASISLIERRLLVLWIVVQRSMFDIHHLPTQPSPSGSLKVAYFLLQYSSQPASLHPLGPLPQVQNVILNQGLIFPEQFLEQPDALSQIHYWCKRTVGYMCCWVHVLLVTSAHTFSLQSIPGGQRRVSLISQMINVVRTA</sequence>
<reference evidence="1" key="1">
    <citation type="journal article" date="2021" name="Environ. Microbiol.">
        <title>Gene family expansions and transcriptome signatures uncover fungal adaptations to wood decay.</title>
        <authorList>
            <person name="Hage H."/>
            <person name="Miyauchi S."/>
            <person name="Viragh M."/>
            <person name="Drula E."/>
            <person name="Min B."/>
            <person name="Chaduli D."/>
            <person name="Navarro D."/>
            <person name="Favel A."/>
            <person name="Norest M."/>
            <person name="Lesage-Meessen L."/>
            <person name="Balint B."/>
            <person name="Merenyi Z."/>
            <person name="de Eugenio L."/>
            <person name="Morin E."/>
            <person name="Martinez A.T."/>
            <person name="Baldrian P."/>
            <person name="Stursova M."/>
            <person name="Martinez M.J."/>
            <person name="Novotny C."/>
            <person name="Magnuson J.K."/>
            <person name="Spatafora J.W."/>
            <person name="Maurice S."/>
            <person name="Pangilinan J."/>
            <person name="Andreopoulos W."/>
            <person name="LaButti K."/>
            <person name="Hundley H."/>
            <person name="Na H."/>
            <person name="Kuo A."/>
            <person name="Barry K."/>
            <person name="Lipzen A."/>
            <person name="Henrissat B."/>
            <person name="Riley R."/>
            <person name="Ahrendt S."/>
            <person name="Nagy L.G."/>
            <person name="Grigoriev I.V."/>
            <person name="Martin F."/>
            <person name="Rosso M.N."/>
        </authorList>
    </citation>
    <scope>NUCLEOTIDE SEQUENCE</scope>
    <source>
        <strain evidence="1">CBS 384.51</strain>
    </source>
</reference>